<dbReference type="Proteomes" id="UP000001064">
    <property type="component" value="Unassembled WGS sequence"/>
</dbReference>
<dbReference type="InterPro" id="IPR001610">
    <property type="entry name" value="PAC"/>
</dbReference>
<dbReference type="KEGG" id="dpp:DICPUDRAFT_149503"/>
<dbReference type="FunCoup" id="F0ZDW9">
    <property type="interactions" value="937"/>
</dbReference>
<dbReference type="InterPro" id="IPR035965">
    <property type="entry name" value="PAS-like_dom_sf"/>
</dbReference>
<dbReference type="SMART" id="SM00086">
    <property type="entry name" value="PAC"/>
    <property type="match status" value="1"/>
</dbReference>
<dbReference type="GeneID" id="10503201"/>
<reference evidence="10" key="1">
    <citation type="journal article" date="2011" name="Genome Biol.">
        <title>Comparative genomics of the social amoebae Dictyostelium discoideum and Dictyostelium purpureum.</title>
        <authorList>
            <consortium name="US DOE Joint Genome Institute (JGI-PGF)"/>
            <person name="Sucgang R."/>
            <person name="Kuo A."/>
            <person name="Tian X."/>
            <person name="Salerno W."/>
            <person name="Parikh A."/>
            <person name="Feasley C.L."/>
            <person name="Dalin E."/>
            <person name="Tu H."/>
            <person name="Huang E."/>
            <person name="Barry K."/>
            <person name="Lindquist E."/>
            <person name="Shapiro H."/>
            <person name="Bruce D."/>
            <person name="Schmutz J."/>
            <person name="Salamov A."/>
            <person name="Fey P."/>
            <person name="Gaudet P."/>
            <person name="Anjard C."/>
            <person name="Babu M.M."/>
            <person name="Basu S."/>
            <person name="Bushmanova Y."/>
            <person name="van der Wel H."/>
            <person name="Katoh-Kurasawa M."/>
            <person name="Dinh C."/>
            <person name="Coutinho P.M."/>
            <person name="Saito T."/>
            <person name="Elias M."/>
            <person name="Schaap P."/>
            <person name="Kay R.R."/>
            <person name="Henrissat B."/>
            <person name="Eichinger L."/>
            <person name="Rivero F."/>
            <person name="Putnam N.H."/>
            <person name="West C.M."/>
            <person name="Loomis W.F."/>
            <person name="Chisholm R.L."/>
            <person name="Shaulsky G."/>
            <person name="Strassmann J.E."/>
            <person name="Queller D.C."/>
            <person name="Kuspa A."/>
            <person name="Grigoriev I.V."/>
        </authorList>
    </citation>
    <scope>NUCLEOTIDE SEQUENCE [LARGE SCALE GENOMIC DNA]</scope>
    <source>
        <strain evidence="10">QSDP1</strain>
    </source>
</reference>
<dbReference type="RefSeq" id="XP_003285623.1">
    <property type="nucleotide sequence ID" value="XM_003285575.1"/>
</dbReference>
<dbReference type="PANTHER" id="PTHR43304:SF1">
    <property type="entry name" value="PAC DOMAIN-CONTAINING PROTEIN"/>
    <property type="match status" value="1"/>
</dbReference>
<evidence type="ECO:0000313" key="9">
    <source>
        <dbReference type="EMBL" id="EGC37873.1"/>
    </source>
</evidence>
<name>F0ZDW9_DICPU</name>
<protein>
    <recommendedName>
        <fullName evidence="2">histidine kinase</fullName>
        <ecNumber evidence="2">2.7.13.3</ecNumber>
    </recommendedName>
</protein>
<dbReference type="Pfam" id="PF08447">
    <property type="entry name" value="PAS_3"/>
    <property type="match status" value="1"/>
</dbReference>
<proteinExistence type="predicted"/>
<dbReference type="PANTHER" id="PTHR43304">
    <property type="entry name" value="PHYTOCHROME-LIKE PROTEIN CPH1"/>
    <property type="match status" value="1"/>
</dbReference>
<dbReference type="FunFam" id="3.30.450.20:FF:000099">
    <property type="entry name" value="Sensory box sensor histidine kinase"/>
    <property type="match status" value="1"/>
</dbReference>
<evidence type="ECO:0000256" key="1">
    <source>
        <dbReference type="ARBA" id="ARBA00000085"/>
    </source>
</evidence>
<evidence type="ECO:0000256" key="4">
    <source>
        <dbReference type="ARBA" id="ARBA00022679"/>
    </source>
</evidence>
<keyword evidence="3" id="KW-0597">Phosphoprotein</keyword>
<dbReference type="PROSITE" id="PS50112">
    <property type="entry name" value="PAS"/>
    <property type="match status" value="1"/>
</dbReference>
<dbReference type="SUPFAM" id="SSF55781">
    <property type="entry name" value="GAF domain-like"/>
    <property type="match status" value="1"/>
</dbReference>
<keyword evidence="4" id="KW-0808">Transferase</keyword>
<evidence type="ECO:0000259" key="7">
    <source>
        <dbReference type="PROSITE" id="PS50112"/>
    </source>
</evidence>
<evidence type="ECO:0000259" key="8">
    <source>
        <dbReference type="PROSITE" id="PS50113"/>
    </source>
</evidence>
<gene>
    <name evidence="9" type="ORF">DICPUDRAFT_149503</name>
</gene>
<dbReference type="EC" id="2.7.13.3" evidence="2"/>
<feature type="domain" description="PAS" evidence="7">
    <location>
        <begin position="8"/>
        <end position="65"/>
    </location>
</feature>
<dbReference type="EMBL" id="GL870989">
    <property type="protein sequence ID" value="EGC37873.1"/>
    <property type="molecule type" value="Genomic_DNA"/>
</dbReference>
<dbReference type="eggNOG" id="KOG0519">
    <property type="taxonomic scope" value="Eukaryota"/>
</dbReference>
<dbReference type="InterPro" id="IPR052162">
    <property type="entry name" value="Sensor_kinase/Photoreceptor"/>
</dbReference>
<dbReference type="CDD" id="cd00130">
    <property type="entry name" value="PAS"/>
    <property type="match status" value="1"/>
</dbReference>
<dbReference type="STRING" id="5786.F0ZDW9"/>
<comment type="catalytic activity">
    <reaction evidence="1">
        <text>ATP + protein L-histidine = ADP + protein N-phospho-L-histidine.</text>
        <dbReference type="EC" id="2.7.13.3"/>
    </reaction>
</comment>
<evidence type="ECO:0000256" key="3">
    <source>
        <dbReference type="ARBA" id="ARBA00022553"/>
    </source>
</evidence>
<dbReference type="AlphaFoldDB" id="F0ZDW9"/>
<dbReference type="GO" id="GO:0004673">
    <property type="term" value="F:protein histidine kinase activity"/>
    <property type="evidence" value="ECO:0000318"/>
    <property type="project" value="GO_Central"/>
</dbReference>
<evidence type="ECO:0000256" key="5">
    <source>
        <dbReference type="ARBA" id="ARBA00022777"/>
    </source>
</evidence>
<dbReference type="SMART" id="SM00091">
    <property type="entry name" value="PAS"/>
    <property type="match status" value="2"/>
</dbReference>
<dbReference type="OrthoDB" id="60033at2759"/>
<dbReference type="VEuPathDB" id="AmoebaDB:DICPUDRAFT_149503"/>
<dbReference type="InterPro" id="IPR000014">
    <property type="entry name" value="PAS"/>
</dbReference>
<accession>F0ZDW9</accession>
<keyword evidence="10" id="KW-1185">Reference proteome</keyword>
<dbReference type="NCBIfam" id="TIGR00229">
    <property type="entry name" value="sensory_box"/>
    <property type="match status" value="1"/>
</dbReference>
<dbReference type="InterPro" id="IPR000700">
    <property type="entry name" value="PAS-assoc_C"/>
</dbReference>
<dbReference type="PROSITE" id="PS50113">
    <property type="entry name" value="PAC"/>
    <property type="match status" value="1"/>
</dbReference>
<organism evidence="9 10">
    <name type="scientific">Dictyostelium purpureum</name>
    <name type="common">Slime mold</name>
    <dbReference type="NCBI Taxonomy" id="5786"/>
    <lineage>
        <taxon>Eukaryota</taxon>
        <taxon>Amoebozoa</taxon>
        <taxon>Evosea</taxon>
        <taxon>Eumycetozoa</taxon>
        <taxon>Dictyostelia</taxon>
        <taxon>Dictyosteliales</taxon>
        <taxon>Dictyosteliaceae</taxon>
        <taxon>Dictyostelium</taxon>
    </lineage>
</organism>
<dbReference type="InParanoid" id="F0ZDW9"/>
<evidence type="ECO:0000313" key="10">
    <source>
        <dbReference type="Proteomes" id="UP000001064"/>
    </source>
</evidence>
<dbReference type="InterPro" id="IPR013655">
    <property type="entry name" value="PAS_fold_3"/>
</dbReference>
<sequence>MESEIELAEKNFKIIADSAPFSLWISGKDKKCFYFNKSWLDFTGRTMEQELGNGWAEGVHPDDLENCISVYISHFNEKSPFKMEYRLRRYDGLYRWVLDTGHPRYAPSGDFLGFVGSCIDVTDMWFAHHEMVSYTKQQEELVGCSNKLMDTLYDSKQSVPQSPQSLNYNDDNSNNSISNNSDDFINMVLKSASVSLNSSSVVLFKINPNNRFEMNVEAVYNNEYGSVPDDVKKLSTFTLPNDFWDTYNGSNGSFAFFSILFHKYFTPYLQSFGIKSISATHISSFNEKFYGFVVVGSTIEREYSPIEQNTLISMANLLGVYIGKNEEAKVSQFKDLISSSISKSSDNPILTVDRSGSVVDMNPKAVKVLLPSNSSGQASVSQLSSINIMSVFPFLKDLPSSSFYTAVQTNYFSNKNRYFKEDSDRFFETSCITSDASNNKEINLPIQILIKEISSEKDDDQLIFLFILKDLSLIKKLEEQEKTIKEQKKLIEELEKLKLKYESQNPIQFEKEKIDDNNVVKKLEK</sequence>
<dbReference type="SUPFAM" id="SSF55785">
    <property type="entry name" value="PYP-like sensor domain (PAS domain)"/>
    <property type="match status" value="1"/>
</dbReference>
<evidence type="ECO:0000256" key="2">
    <source>
        <dbReference type="ARBA" id="ARBA00012438"/>
    </source>
</evidence>
<evidence type="ECO:0000256" key="6">
    <source>
        <dbReference type="SAM" id="Coils"/>
    </source>
</evidence>
<feature type="domain" description="PAC" evidence="8">
    <location>
        <begin position="81"/>
        <end position="133"/>
    </location>
</feature>
<feature type="coiled-coil region" evidence="6">
    <location>
        <begin position="474"/>
        <end position="504"/>
    </location>
</feature>
<keyword evidence="6" id="KW-0175">Coiled coil</keyword>
<dbReference type="Gene3D" id="3.30.450.20">
    <property type="entry name" value="PAS domain"/>
    <property type="match status" value="1"/>
</dbReference>
<keyword evidence="5" id="KW-0418">Kinase</keyword>